<protein>
    <submittedName>
        <fullName evidence="1">Uncharacterized protein</fullName>
    </submittedName>
</protein>
<dbReference type="Proteomes" id="UP001154282">
    <property type="component" value="Unassembled WGS sequence"/>
</dbReference>
<keyword evidence="2" id="KW-1185">Reference proteome</keyword>
<evidence type="ECO:0000313" key="1">
    <source>
        <dbReference type="EMBL" id="CAI0461987.1"/>
    </source>
</evidence>
<organism evidence="1 2">
    <name type="scientific">Linum tenue</name>
    <dbReference type="NCBI Taxonomy" id="586396"/>
    <lineage>
        <taxon>Eukaryota</taxon>
        <taxon>Viridiplantae</taxon>
        <taxon>Streptophyta</taxon>
        <taxon>Embryophyta</taxon>
        <taxon>Tracheophyta</taxon>
        <taxon>Spermatophyta</taxon>
        <taxon>Magnoliopsida</taxon>
        <taxon>eudicotyledons</taxon>
        <taxon>Gunneridae</taxon>
        <taxon>Pentapetalae</taxon>
        <taxon>rosids</taxon>
        <taxon>fabids</taxon>
        <taxon>Malpighiales</taxon>
        <taxon>Linaceae</taxon>
        <taxon>Linum</taxon>
    </lineage>
</organism>
<comment type="caution">
    <text evidence="1">The sequence shown here is derived from an EMBL/GenBank/DDBJ whole genome shotgun (WGS) entry which is preliminary data.</text>
</comment>
<gene>
    <name evidence="1" type="ORF">LITE_LOCUS35166</name>
</gene>
<accession>A0AAV0NU06</accession>
<name>A0AAV0NU06_9ROSI</name>
<reference evidence="1" key="1">
    <citation type="submission" date="2022-08" db="EMBL/GenBank/DDBJ databases">
        <authorList>
            <person name="Gutierrez-Valencia J."/>
        </authorList>
    </citation>
    <scope>NUCLEOTIDE SEQUENCE</scope>
</reference>
<proteinExistence type="predicted"/>
<evidence type="ECO:0000313" key="2">
    <source>
        <dbReference type="Proteomes" id="UP001154282"/>
    </source>
</evidence>
<sequence length="14" mass="1561">MGSLIMGLLRMILI</sequence>
<dbReference type="EMBL" id="CAMGYJ010000008">
    <property type="protein sequence ID" value="CAI0461987.1"/>
    <property type="molecule type" value="Genomic_DNA"/>
</dbReference>